<dbReference type="Proteomes" id="UP000238081">
    <property type="component" value="Unassembled WGS sequence"/>
</dbReference>
<comment type="caution">
    <text evidence="1">The sequence shown here is derived from an EMBL/GenBank/DDBJ whole genome shotgun (WGS) entry which is preliminary data.</text>
</comment>
<dbReference type="AlphaFoldDB" id="A0A2S7F9R9"/>
<accession>A0A2S7F9R9</accession>
<name>A0A2S7F9R9_CLOBU</name>
<gene>
    <name evidence="1" type="ORF">AWN73_14400</name>
</gene>
<dbReference type="EMBL" id="LRDH01000110">
    <property type="protein sequence ID" value="PPV14272.1"/>
    <property type="molecule type" value="Genomic_DNA"/>
</dbReference>
<protein>
    <submittedName>
        <fullName evidence="1">Uncharacterized protein</fullName>
    </submittedName>
</protein>
<evidence type="ECO:0000313" key="1">
    <source>
        <dbReference type="EMBL" id="PPV14272.1"/>
    </source>
</evidence>
<sequence length="345" mass="35448">MANLNTTAASTLGILINNLPSNGYKSNADTDITVTVNGQANNLLKEANYLLSTGIPANVIDGSIDISIAKSTLNQTAQYIGVRLVSVLASDANAGKFDFAADSAFSTDAPIAISESTAPVSIANTIWSDSTIAYAATGTLDISVDVSYIASNNTPGDNVTYIVEFYETDNTSTGTPVLIGSVSQTTDTSAALSITSYSAEVTSVMTAYDPTNLTTAKTSYYRNDAIALQTALTTNTADYYKHVSTISVELDIPTAVSIGSGFLYVTTLTAPANVAALDTDAASGTGTVKIDLSTTTGQGVTIVGNTITLAMPTGTVYDKVFTATGSTGTLKTPVSVYVTGNLSGI</sequence>
<evidence type="ECO:0000313" key="2">
    <source>
        <dbReference type="Proteomes" id="UP000238081"/>
    </source>
</evidence>
<dbReference type="RefSeq" id="WP_043662075.1">
    <property type="nucleotide sequence ID" value="NZ_JBNONY010000001.1"/>
</dbReference>
<proteinExistence type="predicted"/>
<organism evidence="1 2">
    <name type="scientific">Clostridium butyricum</name>
    <dbReference type="NCBI Taxonomy" id="1492"/>
    <lineage>
        <taxon>Bacteria</taxon>
        <taxon>Bacillati</taxon>
        <taxon>Bacillota</taxon>
        <taxon>Clostridia</taxon>
        <taxon>Eubacteriales</taxon>
        <taxon>Clostridiaceae</taxon>
        <taxon>Clostridium</taxon>
    </lineage>
</organism>
<reference evidence="1 2" key="1">
    <citation type="submission" date="2016-01" db="EMBL/GenBank/DDBJ databases">
        <title>Characterization of the Clostridium difficile lineages that are prevalent in Hong Kong and China.</title>
        <authorList>
            <person name="Kwok J.S.-L."/>
            <person name="Lam W.-Y."/>
            <person name="Ip M."/>
            <person name="Chan T.-F."/>
            <person name="Hawkey P.M."/>
            <person name="Tsui S.K.-W."/>
        </authorList>
    </citation>
    <scope>NUCLEOTIDE SEQUENCE [LARGE SCALE GENOMIC DNA]</scope>
    <source>
        <strain evidence="1 2">300064</strain>
    </source>
</reference>